<keyword evidence="2" id="KW-1185">Reference proteome</keyword>
<evidence type="ECO:0000313" key="2">
    <source>
        <dbReference type="Proteomes" id="UP000187203"/>
    </source>
</evidence>
<protein>
    <recommendedName>
        <fullName evidence="3">G-patch domain-containing protein</fullName>
    </recommendedName>
</protein>
<comment type="caution">
    <text evidence="1">The sequence shown here is derived from an EMBL/GenBank/DDBJ whole genome shotgun (WGS) entry which is preliminary data.</text>
</comment>
<dbReference type="EMBL" id="AWUE01013060">
    <property type="protein sequence ID" value="OMP07765.1"/>
    <property type="molecule type" value="Genomic_DNA"/>
</dbReference>
<evidence type="ECO:0000313" key="1">
    <source>
        <dbReference type="EMBL" id="OMP07765.1"/>
    </source>
</evidence>
<dbReference type="Proteomes" id="UP000187203">
    <property type="component" value="Unassembled WGS sequence"/>
</dbReference>
<reference evidence="2" key="1">
    <citation type="submission" date="2013-09" db="EMBL/GenBank/DDBJ databases">
        <title>Corchorus olitorius genome sequencing.</title>
        <authorList>
            <person name="Alam M."/>
            <person name="Haque M.S."/>
            <person name="Islam M.S."/>
            <person name="Emdad E.M."/>
            <person name="Islam M.M."/>
            <person name="Ahmed B."/>
            <person name="Halim A."/>
            <person name="Hossen Q.M.M."/>
            <person name="Hossain M.Z."/>
            <person name="Ahmed R."/>
            <person name="Khan M.M."/>
            <person name="Islam R."/>
            <person name="Rashid M.M."/>
            <person name="Khan S.A."/>
            <person name="Rahman M.S."/>
            <person name="Alam M."/>
            <person name="Yahiya A.S."/>
            <person name="Khan M.S."/>
            <person name="Azam M.S."/>
            <person name="Haque T."/>
            <person name="Lashkar M.Z.H."/>
            <person name="Akhand A.I."/>
            <person name="Morshed G."/>
            <person name="Roy S."/>
            <person name="Uddin K.S."/>
            <person name="Rabeya T."/>
            <person name="Hossain A.S."/>
            <person name="Chowdhury A."/>
            <person name="Snigdha A.R."/>
            <person name="Mortoza M.S."/>
            <person name="Matin S.A."/>
            <person name="Hoque S.M.E."/>
            <person name="Islam M.K."/>
            <person name="Roy D.K."/>
            <person name="Haider R."/>
            <person name="Moosa M.M."/>
            <person name="Elias S.M."/>
            <person name="Hasan A.M."/>
            <person name="Jahan S."/>
            <person name="Shafiuddin M."/>
            <person name="Mahmood N."/>
            <person name="Shommy N.S."/>
        </authorList>
    </citation>
    <scope>NUCLEOTIDE SEQUENCE [LARGE SCALE GENOMIC DNA]</scope>
    <source>
        <strain evidence="2">cv. O-4</strain>
    </source>
</reference>
<name>A0A1R3KL07_9ROSI</name>
<dbReference type="AlphaFoldDB" id="A0A1R3KL07"/>
<organism evidence="1 2">
    <name type="scientific">Corchorus olitorius</name>
    <dbReference type="NCBI Taxonomy" id="93759"/>
    <lineage>
        <taxon>Eukaryota</taxon>
        <taxon>Viridiplantae</taxon>
        <taxon>Streptophyta</taxon>
        <taxon>Embryophyta</taxon>
        <taxon>Tracheophyta</taxon>
        <taxon>Spermatophyta</taxon>
        <taxon>Magnoliopsida</taxon>
        <taxon>eudicotyledons</taxon>
        <taxon>Gunneridae</taxon>
        <taxon>Pentapetalae</taxon>
        <taxon>rosids</taxon>
        <taxon>malvids</taxon>
        <taxon>Malvales</taxon>
        <taxon>Malvaceae</taxon>
        <taxon>Grewioideae</taxon>
        <taxon>Apeibeae</taxon>
        <taxon>Corchorus</taxon>
    </lineage>
</organism>
<evidence type="ECO:0008006" key="3">
    <source>
        <dbReference type="Google" id="ProtNLM"/>
    </source>
</evidence>
<gene>
    <name evidence="1" type="ORF">COLO4_07067</name>
</gene>
<dbReference type="OrthoDB" id="29523at2759"/>
<proteinExistence type="predicted"/>
<sequence length="158" mass="17741">MLRPLNGPMNALFGLFEVDHFKKPKEGSVMAIQMMKKYGCKEGQGLRRNAQGKMKIIEDLTMNPGFRLGFKPTVEDHQILADARKMRMAERLGWVNGKKGQYEQEKEAFSQKMAGLTINAVSEEATRPCSWIYPMAAGEELGNWETFECAAATAKSSM</sequence>
<accession>A0A1R3KL07</accession>